<evidence type="ECO:0000256" key="8">
    <source>
        <dbReference type="SAM" id="SignalP"/>
    </source>
</evidence>
<evidence type="ECO:0000259" key="9">
    <source>
        <dbReference type="Pfam" id="PF14521"/>
    </source>
</evidence>
<accession>A0A1Y2ILA2</accession>
<keyword evidence="6" id="KW-0862">Zinc</keyword>
<comment type="cofactor">
    <cofactor evidence="1">
        <name>Zn(2+)</name>
        <dbReference type="ChEBI" id="CHEBI:29105"/>
    </cofactor>
</comment>
<reference evidence="10 11" key="1">
    <citation type="journal article" date="2015" name="Biotechnol. Biofuels">
        <title>Enhanced degradation of softwood versus hardwood by the white-rot fungus Pycnoporus coccineus.</title>
        <authorList>
            <person name="Couturier M."/>
            <person name="Navarro D."/>
            <person name="Chevret D."/>
            <person name="Henrissat B."/>
            <person name="Piumi F."/>
            <person name="Ruiz-Duenas F.J."/>
            <person name="Martinez A.T."/>
            <person name="Grigoriev I.V."/>
            <person name="Riley R."/>
            <person name="Lipzen A."/>
            <person name="Berrin J.G."/>
            <person name="Master E.R."/>
            <person name="Rosso M.N."/>
        </authorList>
    </citation>
    <scope>NUCLEOTIDE SEQUENCE [LARGE SCALE GENOMIC DNA]</scope>
    <source>
        <strain evidence="10 11">BRFM310</strain>
    </source>
</reference>
<dbReference type="Pfam" id="PF14521">
    <property type="entry name" value="Aspzincin_M35"/>
    <property type="match status" value="1"/>
</dbReference>
<dbReference type="OrthoDB" id="412874at2759"/>
<dbReference type="InterPro" id="IPR024079">
    <property type="entry name" value="MetalloPept_cat_dom_sf"/>
</dbReference>
<dbReference type="Gene3D" id="2.60.40.2970">
    <property type="match status" value="1"/>
</dbReference>
<gene>
    <name evidence="10" type="ORF">PYCCODRAFT_1468202</name>
</gene>
<keyword evidence="8" id="KW-0732">Signal</keyword>
<feature type="signal peptide" evidence="8">
    <location>
        <begin position="1"/>
        <end position="17"/>
    </location>
</feature>
<keyword evidence="3 10" id="KW-0645">Protease</keyword>
<evidence type="ECO:0000256" key="7">
    <source>
        <dbReference type="ARBA" id="ARBA00023049"/>
    </source>
</evidence>
<evidence type="ECO:0000256" key="3">
    <source>
        <dbReference type="ARBA" id="ARBA00022670"/>
    </source>
</evidence>
<feature type="domain" description="Lysine-specific metallo-endopeptidase" evidence="9">
    <location>
        <begin position="212"/>
        <end position="346"/>
    </location>
</feature>
<keyword evidence="7 10" id="KW-0482">Metalloprotease</keyword>
<name>A0A1Y2ILA2_TRAC3</name>
<dbReference type="Proteomes" id="UP000193067">
    <property type="component" value="Unassembled WGS sequence"/>
</dbReference>
<dbReference type="GO" id="GO:0046872">
    <property type="term" value="F:metal ion binding"/>
    <property type="evidence" value="ECO:0007669"/>
    <property type="project" value="UniProtKB-KW"/>
</dbReference>
<dbReference type="SUPFAM" id="SSF55486">
    <property type="entry name" value="Metalloproteases ('zincins'), catalytic domain"/>
    <property type="match status" value="1"/>
</dbReference>
<keyword evidence="5" id="KW-0378">Hydrolase</keyword>
<evidence type="ECO:0000256" key="5">
    <source>
        <dbReference type="ARBA" id="ARBA00022801"/>
    </source>
</evidence>
<dbReference type="STRING" id="1353009.A0A1Y2ILA2"/>
<keyword evidence="11" id="KW-1185">Reference proteome</keyword>
<dbReference type="Gene3D" id="3.40.390.10">
    <property type="entry name" value="Collagenase (Catalytic Domain)"/>
    <property type="match status" value="1"/>
</dbReference>
<sequence length="358" mass="38674">MLCSAIVLLVLASFSSAVPAQSTPRIEVKLAGPTHVQSVDEVVVTAAVTNKGTEAMKVLKYGGVLDNRYPSQAFTVTKNGKEADFTGARLQINMDALDDSDYVTIPPGKTVSVEHDVSALYDFQALGPGTFNIAPLDTPIQVVDNASASQPEEIAAHGFAVHIVQDVAQRELSDHTKRDRVDCSDDQERAAVVGGYAEGKVLAAEAHAYIMATDNGPLYTNYFGTTPTSTVLNVFENVATENSTTRVLGCRDPLNICDGRVIAYTVRKTTNIFFCDLYYDEVPIARLCQDTSVASRHVRGGTVLHELTHATSGTVDHGYGCSYDQALARSHPARAADNADNYNCFATEVYKRNRCVNL</sequence>
<keyword evidence="4" id="KW-0479">Metal-binding</keyword>
<evidence type="ECO:0000256" key="1">
    <source>
        <dbReference type="ARBA" id="ARBA00001947"/>
    </source>
</evidence>
<dbReference type="InterPro" id="IPR050414">
    <property type="entry name" value="Fungal_M35_metalloproteases"/>
</dbReference>
<evidence type="ECO:0000256" key="6">
    <source>
        <dbReference type="ARBA" id="ARBA00022833"/>
    </source>
</evidence>
<dbReference type="GO" id="GO:0006508">
    <property type="term" value="P:proteolysis"/>
    <property type="evidence" value="ECO:0007669"/>
    <property type="project" value="UniProtKB-KW"/>
</dbReference>
<dbReference type="CDD" id="cd11008">
    <property type="entry name" value="M35_deuterolysin_like"/>
    <property type="match status" value="1"/>
</dbReference>
<evidence type="ECO:0000313" key="11">
    <source>
        <dbReference type="Proteomes" id="UP000193067"/>
    </source>
</evidence>
<proteinExistence type="inferred from homology"/>
<dbReference type="InterPro" id="IPR029463">
    <property type="entry name" value="Lys_MEP"/>
</dbReference>
<organism evidence="10 11">
    <name type="scientific">Trametes coccinea (strain BRFM310)</name>
    <name type="common">Pycnoporus coccineus</name>
    <dbReference type="NCBI Taxonomy" id="1353009"/>
    <lineage>
        <taxon>Eukaryota</taxon>
        <taxon>Fungi</taxon>
        <taxon>Dikarya</taxon>
        <taxon>Basidiomycota</taxon>
        <taxon>Agaricomycotina</taxon>
        <taxon>Agaricomycetes</taxon>
        <taxon>Polyporales</taxon>
        <taxon>Polyporaceae</taxon>
        <taxon>Trametes</taxon>
    </lineage>
</organism>
<dbReference type="PANTHER" id="PTHR37016">
    <property type="match status" value="1"/>
</dbReference>
<dbReference type="GO" id="GO:0004222">
    <property type="term" value="F:metalloendopeptidase activity"/>
    <property type="evidence" value="ECO:0007669"/>
    <property type="project" value="InterPro"/>
</dbReference>
<evidence type="ECO:0000313" key="10">
    <source>
        <dbReference type="EMBL" id="OSD01918.1"/>
    </source>
</evidence>
<protein>
    <submittedName>
        <fullName evidence="10">Metalloprotease</fullName>
    </submittedName>
</protein>
<feature type="chain" id="PRO_5012530948" evidence="8">
    <location>
        <begin position="18"/>
        <end position="358"/>
    </location>
</feature>
<dbReference type="PANTHER" id="PTHR37016:SF3">
    <property type="entry name" value="NEUTRAL PROTEASE 2-RELATED"/>
    <property type="match status" value="1"/>
</dbReference>
<evidence type="ECO:0000256" key="2">
    <source>
        <dbReference type="ARBA" id="ARBA00010279"/>
    </source>
</evidence>
<dbReference type="AlphaFoldDB" id="A0A1Y2ILA2"/>
<dbReference type="EMBL" id="KZ084108">
    <property type="protein sequence ID" value="OSD01918.1"/>
    <property type="molecule type" value="Genomic_DNA"/>
</dbReference>
<evidence type="ECO:0000256" key="4">
    <source>
        <dbReference type="ARBA" id="ARBA00022723"/>
    </source>
</evidence>
<comment type="similarity">
    <text evidence="2">Belongs to the peptidase M35 family.</text>
</comment>